<evidence type="ECO:0000256" key="1">
    <source>
        <dbReference type="ARBA" id="ARBA00022649"/>
    </source>
</evidence>
<dbReference type="SUPFAM" id="SSF55729">
    <property type="entry name" value="Acyl-CoA N-acyltransferases (Nat)"/>
    <property type="match status" value="1"/>
</dbReference>
<evidence type="ECO:0008006" key="6">
    <source>
        <dbReference type="Google" id="ProtNLM"/>
    </source>
</evidence>
<dbReference type="RefSeq" id="WP_197700007.1">
    <property type="nucleotide sequence ID" value="NZ_LRMV01000027.1"/>
</dbReference>
<keyword evidence="3" id="KW-0012">Acyltransferase</keyword>
<reference evidence="5" key="1">
    <citation type="submission" date="2016-06" db="EMBL/GenBank/DDBJ databases">
        <authorList>
            <person name="Varghese N."/>
            <person name="Submissions Spin"/>
        </authorList>
    </citation>
    <scope>NUCLEOTIDE SEQUENCE [LARGE SCALE GENOMIC DNA]</scope>
    <source>
        <strain evidence="5">DSM 44983</strain>
    </source>
</reference>
<keyword evidence="2" id="KW-0808">Transferase</keyword>
<dbReference type="InterPro" id="IPR016181">
    <property type="entry name" value="Acyl_CoA_acyltransferase"/>
</dbReference>
<accession>A0A1C5K339</accession>
<dbReference type="PANTHER" id="PTHR36449:SF1">
    <property type="entry name" value="ACETYLTRANSFERASE"/>
    <property type="match status" value="1"/>
</dbReference>
<keyword evidence="5" id="KW-1185">Reference proteome</keyword>
<evidence type="ECO:0000256" key="3">
    <source>
        <dbReference type="ARBA" id="ARBA00023315"/>
    </source>
</evidence>
<dbReference type="AlphaFoldDB" id="A0A1C5K339"/>
<evidence type="ECO:0000313" key="5">
    <source>
        <dbReference type="Proteomes" id="UP000198226"/>
    </source>
</evidence>
<dbReference type="EMBL" id="LT607752">
    <property type="protein sequence ID" value="SCG77205.1"/>
    <property type="molecule type" value="Genomic_DNA"/>
</dbReference>
<sequence length="237" mass="25405">MFLSSRLKDQHHLARFDCGEPSLNTWLAEQARRAQRAGTSRTYVWTPEGSDDVVAYYSIAPTQVERAGLTGGQAGGFSVIPAYLLTRFALNRSIQGQRLGDDLLLDAVEVITRAASAAGGRLIIVDAINSRVAAYYRQRGFQPVKGDALRLVMKVETAKRALSTGKMTVSAGGGLGVAGIVLSTPRGEAASVVASPDELRAIASELENRADLAEPFTMDSLRQAIKVALGRDPFNEV</sequence>
<dbReference type="Proteomes" id="UP000198226">
    <property type="component" value="Chromosome I"/>
</dbReference>
<dbReference type="GO" id="GO:0016746">
    <property type="term" value="F:acyltransferase activity"/>
    <property type="evidence" value="ECO:0007669"/>
    <property type="project" value="UniProtKB-KW"/>
</dbReference>
<name>A0A1C5K339_9ACTN</name>
<evidence type="ECO:0000256" key="2">
    <source>
        <dbReference type="ARBA" id="ARBA00022679"/>
    </source>
</evidence>
<proteinExistence type="predicted"/>
<organism evidence="4 5">
    <name type="scientific">Micromonospora rifamycinica</name>
    <dbReference type="NCBI Taxonomy" id="291594"/>
    <lineage>
        <taxon>Bacteria</taxon>
        <taxon>Bacillati</taxon>
        <taxon>Actinomycetota</taxon>
        <taxon>Actinomycetes</taxon>
        <taxon>Micromonosporales</taxon>
        <taxon>Micromonosporaceae</taxon>
        <taxon>Micromonospora</taxon>
    </lineage>
</organism>
<keyword evidence="1" id="KW-1277">Toxin-antitoxin system</keyword>
<evidence type="ECO:0000313" key="4">
    <source>
        <dbReference type="EMBL" id="SCG77205.1"/>
    </source>
</evidence>
<dbReference type="Gene3D" id="3.40.630.30">
    <property type="match status" value="1"/>
</dbReference>
<gene>
    <name evidence="4" type="ORF">GA0070623_4204</name>
</gene>
<dbReference type="PANTHER" id="PTHR36449">
    <property type="entry name" value="ACETYLTRANSFERASE-RELATED"/>
    <property type="match status" value="1"/>
</dbReference>
<protein>
    <recommendedName>
        <fullName evidence="6">N-acetyltransferase domain-containing protein</fullName>
    </recommendedName>
</protein>